<gene>
    <name evidence="1" type="ORF">TorRG33x02_139140</name>
</gene>
<dbReference type="EMBL" id="JXTC01000085">
    <property type="protein sequence ID" value="PON90264.1"/>
    <property type="molecule type" value="Genomic_DNA"/>
</dbReference>
<dbReference type="Proteomes" id="UP000237000">
    <property type="component" value="Unassembled WGS sequence"/>
</dbReference>
<protein>
    <submittedName>
        <fullName evidence="1">Uncharacterized protein</fullName>
    </submittedName>
</protein>
<accession>A0A2P5EXK1</accession>
<sequence length="74" mass="8440">MPHYPLYLESMNDPKPEKIRLLNVHPVVEEAVDDALAHDQTPSIFLNPEKRLLATFQIGISTYLPTPDYLPLVL</sequence>
<dbReference type="AlphaFoldDB" id="A0A2P5EXK1"/>
<comment type="caution">
    <text evidence="1">The sequence shown here is derived from an EMBL/GenBank/DDBJ whole genome shotgun (WGS) entry which is preliminary data.</text>
</comment>
<evidence type="ECO:0000313" key="2">
    <source>
        <dbReference type="Proteomes" id="UP000237000"/>
    </source>
</evidence>
<dbReference type="InParanoid" id="A0A2P5EXK1"/>
<keyword evidence="2" id="KW-1185">Reference proteome</keyword>
<proteinExistence type="predicted"/>
<organism evidence="1 2">
    <name type="scientific">Trema orientale</name>
    <name type="common">Charcoal tree</name>
    <name type="synonym">Celtis orientalis</name>
    <dbReference type="NCBI Taxonomy" id="63057"/>
    <lineage>
        <taxon>Eukaryota</taxon>
        <taxon>Viridiplantae</taxon>
        <taxon>Streptophyta</taxon>
        <taxon>Embryophyta</taxon>
        <taxon>Tracheophyta</taxon>
        <taxon>Spermatophyta</taxon>
        <taxon>Magnoliopsida</taxon>
        <taxon>eudicotyledons</taxon>
        <taxon>Gunneridae</taxon>
        <taxon>Pentapetalae</taxon>
        <taxon>rosids</taxon>
        <taxon>fabids</taxon>
        <taxon>Rosales</taxon>
        <taxon>Cannabaceae</taxon>
        <taxon>Trema</taxon>
    </lineage>
</organism>
<reference evidence="2" key="1">
    <citation type="submission" date="2016-06" db="EMBL/GenBank/DDBJ databases">
        <title>Parallel loss of symbiosis genes in relatives of nitrogen-fixing non-legume Parasponia.</title>
        <authorList>
            <person name="Van Velzen R."/>
            <person name="Holmer R."/>
            <person name="Bu F."/>
            <person name="Rutten L."/>
            <person name="Van Zeijl A."/>
            <person name="Liu W."/>
            <person name="Santuari L."/>
            <person name="Cao Q."/>
            <person name="Sharma T."/>
            <person name="Shen D."/>
            <person name="Roswanjaya Y."/>
            <person name="Wardhani T."/>
            <person name="Kalhor M.S."/>
            <person name="Jansen J."/>
            <person name="Van den Hoogen J."/>
            <person name="Gungor B."/>
            <person name="Hartog M."/>
            <person name="Hontelez J."/>
            <person name="Verver J."/>
            <person name="Yang W.-C."/>
            <person name="Schijlen E."/>
            <person name="Repin R."/>
            <person name="Schilthuizen M."/>
            <person name="Schranz E."/>
            <person name="Heidstra R."/>
            <person name="Miyata K."/>
            <person name="Fedorova E."/>
            <person name="Kohlen W."/>
            <person name="Bisseling T."/>
            <person name="Smit S."/>
            <person name="Geurts R."/>
        </authorList>
    </citation>
    <scope>NUCLEOTIDE SEQUENCE [LARGE SCALE GENOMIC DNA]</scope>
    <source>
        <strain evidence="2">cv. RG33-2</strain>
    </source>
</reference>
<name>A0A2P5EXK1_TREOI</name>
<evidence type="ECO:0000313" key="1">
    <source>
        <dbReference type="EMBL" id="PON90264.1"/>
    </source>
</evidence>